<feature type="binding site" evidence="6">
    <location>
        <begin position="32"/>
        <end position="34"/>
    </location>
    <ligand>
        <name>S-adenosyl-L-methionine</name>
        <dbReference type="ChEBI" id="CHEBI:59789"/>
    </ligand>
</feature>
<dbReference type="SUPFAM" id="SSF81799">
    <property type="entry name" value="Putative methyltransferase TM0872, insert domain"/>
    <property type="match status" value="1"/>
</dbReference>
<dbReference type="Proteomes" id="UP001156666">
    <property type="component" value="Unassembled WGS sequence"/>
</dbReference>
<evidence type="ECO:0000256" key="4">
    <source>
        <dbReference type="ARBA" id="ARBA00022679"/>
    </source>
</evidence>
<dbReference type="InterPro" id="IPR029063">
    <property type="entry name" value="SAM-dependent_MTases_sf"/>
</dbReference>
<comment type="similarity">
    <text evidence="1 6">Belongs to the methyltransferase superfamily. RsmH family.</text>
</comment>
<evidence type="ECO:0000256" key="3">
    <source>
        <dbReference type="ARBA" id="ARBA00022603"/>
    </source>
</evidence>
<accession>A0AA37SML8</accession>
<keyword evidence="2 6" id="KW-0698">rRNA processing</keyword>
<keyword evidence="6" id="KW-0963">Cytoplasm</keyword>
<dbReference type="RefSeq" id="WP_235294647.1">
    <property type="nucleotide sequence ID" value="NZ_BSOH01000001.1"/>
</dbReference>
<dbReference type="EC" id="2.1.1.199" evidence="6"/>
<dbReference type="HAMAP" id="MF_01007">
    <property type="entry name" value="16SrRNA_methyltr_H"/>
    <property type="match status" value="1"/>
</dbReference>
<comment type="catalytic activity">
    <reaction evidence="6">
        <text>cytidine(1402) in 16S rRNA + S-adenosyl-L-methionine = N(4)-methylcytidine(1402) in 16S rRNA + S-adenosyl-L-homocysteine + H(+)</text>
        <dbReference type="Rhea" id="RHEA:42928"/>
        <dbReference type="Rhea" id="RHEA-COMP:10286"/>
        <dbReference type="Rhea" id="RHEA-COMP:10287"/>
        <dbReference type="ChEBI" id="CHEBI:15378"/>
        <dbReference type="ChEBI" id="CHEBI:57856"/>
        <dbReference type="ChEBI" id="CHEBI:59789"/>
        <dbReference type="ChEBI" id="CHEBI:74506"/>
        <dbReference type="ChEBI" id="CHEBI:82748"/>
        <dbReference type="EC" id="2.1.1.199"/>
    </reaction>
</comment>
<comment type="subcellular location">
    <subcellularLocation>
        <location evidence="6">Cytoplasm</location>
    </subcellularLocation>
</comment>
<sequence>MEYHNPVLLKESVDELVTDPDGVYVDVTFGGGGHSREILDRLSDKGRLIAFDQDVDAHKNSIDDDRIEMVHANFCFLERFLKLLKVDGVDGVLGDLGVSSFHLNAPERGFSFRYPEVKLDMRMNPLMEETAVDLIRDYSEEQLVAIFSAYGEIRNSKTLAQEIVTQREQRGIETVGDLLQVLEPVIRGSRNRYLAQVFQAIRIELNDEMGTLEEMLSQSLKVLKKGGRMVIISYHSLEDRMVKNFIKSGNAEGEIVKDDYGRHEKPFKSVIKKVMVPSGVEIRKNNRARSAKLRAAVKN</sequence>
<dbReference type="Pfam" id="PF01795">
    <property type="entry name" value="Methyltransf_5"/>
    <property type="match status" value="1"/>
</dbReference>
<keyword evidence="8" id="KW-1185">Reference proteome</keyword>
<comment type="caution">
    <text evidence="7">The sequence shown here is derived from an EMBL/GenBank/DDBJ whole genome shotgun (WGS) entry which is preliminary data.</text>
</comment>
<dbReference type="Gene3D" id="3.40.50.150">
    <property type="entry name" value="Vaccinia Virus protein VP39"/>
    <property type="match status" value="1"/>
</dbReference>
<dbReference type="PIRSF" id="PIRSF004486">
    <property type="entry name" value="MraW"/>
    <property type="match status" value="1"/>
</dbReference>
<dbReference type="AlphaFoldDB" id="A0AA37SML8"/>
<proteinExistence type="inferred from homology"/>
<dbReference type="PANTHER" id="PTHR11265">
    <property type="entry name" value="S-ADENOSYL-METHYLTRANSFERASE MRAW"/>
    <property type="match status" value="1"/>
</dbReference>
<keyword evidence="3 6" id="KW-0489">Methyltransferase</keyword>
<evidence type="ECO:0000313" key="7">
    <source>
        <dbReference type="EMBL" id="GLR15774.1"/>
    </source>
</evidence>
<dbReference type="GO" id="GO:0005737">
    <property type="term" value="C:cytoplasm"/>
    <property type="evidence" value="ECO:0007669"/>
    <property type="project" value="UniProtKB-SubCell"/>
</dbReference>
<keyword evidence="4 6" id="KW-0808">Transferase</keyword>
<dbReference type="EMBL" id="BSOH01000001">
    <property type="protein sequence ID" value="GLR15774.1"/>
    <property type="molecule type" value="Genomic_DNA"/>
</dbReference>
<name>A0AA37SML8_9BACT</name>
<dbReference type="GO" id="GO:0070475">
    <property type="term" value="P:rRNA base methylation"/>
    <property type="evidence" value="ECO:0007669"/>
    <property type="project" value="UniProtKB-UniRule"/>
</dbReference>
<feature type="binding site" evidence="6">
    <location>
        <position position="102"/>
    </location>
    <ligand>
        <name>S-adenosyl-L-methionine</name>
        <dbReference type="ChEBI" id="CHEBI:59789"/>
    </ligand>
</feature>
<keyword evidence="5 6" id="KW-0949">S-adenosyl-L-methionine</keyword>
<dbReference type="Gene3D" id="1.10.150.170">
    <property type="entry name" value="Putative methyltransferase TM0872, insert domain"/>
    <property type="match status" value="1"/>
</dbReference>
<evidence type="ECO:0000313" key="8">
    <source>
        <dbReference type="Proteomes" id="UP001156666"/>
    </source>
</evidence>
<evidence type="ECO:0000256" key="5">
    <source>
        <dbReference type="ARBA" id="ARBA00022691"/>
    </source>
</evidence>
<comment type="function">
    <text evidence="6">Specifically methylates the N4 position of cytidine in position 1402 (C1402) of 16S rRNA.</text>
</comment>
<evidence type="ECO:0000256" key="1">
    <source>
        <dbReference type="ARBA" id="ARBA00010396"/>
    </source>
</evidence>
<evidence type="ECO:0000256" key="6">
    <source>
        <dbReference type="HAMAP-Rule" id="MF_01007"/>
    </source>
</evidence>
<dbReference type="NCBIfam" id="TIGR00006">
    <property type="entry name" value="16S rRNA (cytosine(1402)-N(4))-methyltransferase RsmH"/>
    <property type="match status" value="1"/>
</dbReference>
<organism evidence="7 8">
    <name type="scientific">Portibacter lacus</name>
    <dbReference type="NCBI Taxonomy" id="1099794"/>
    <lineage>
        <taxon>Bacteria</taxon>
        <taxon>Pseudomonadati</taxon>
        <taxon>Bacteroidota</taxon>
        <taxon>Saprospiria</taxon>
        <taxon>Saprospirales</taxon>
        <taxon>Haliscomenobacteraceae</taxon>
        <taxon>Portibacter</taxon>
    </lineage>
</organism>
<evidence type="ECO:0000256" key="2">
    <source>
        <dbReference type="ARBA" id="ARBA00022552"/>
    </source>
</evidence>
<protein>
    <recommendedName>
        <fullName evidence="6">Ribosomal RNA small subunit methyltransferase H</fullName>
        <ecNumber evidence="6">2.1.1.199</ecNumber>
    </recommendedName>
    <alternativeName>
        <fullName evidence="6">16S rRNA m(4)C1402 methyltransferase</fullName>
    </alternativeName>
    <alternativeName>
        <fullName evidence="6">rRNA (cytosine-N(4)-)-methyltransferase RsmH</fullName>
    </alternativeName>
</protein>
<gene>
    <name evidence="6 7" type="primary">rsmH</name>
    <name evidence="7" type="ORF">GCM10007940_03890</name>
</gene>
<dbReference type="GO" id="GO:0071424">
    <property type="term" value="F:rRNA (cytosine-N4-)-methyltransferase activity"/>
    <property type="evidence" value="ECO:0007669"/>
    <property type="project" value="UniProtKB-UniRule"/>
</dbReference>
<reference evidence="7" key="2">
    <citation type="submission" date="2023-01" db="EMBL/GenBank/DDBJ databases">
        <title>Draft genome sequence of Portibacter lacus strain NBRC 108769.</title>
        <authorList>
            <person name="Sun Q."/>
            <person name="Mori K."/>
        </authorList>
    </citation>
    <scope>NUCLEOTIDE SEQUENCE</scope>
    <source>
        <strain evidence="7">NBRC 108769</strain>
    </source>
</reference>
<dbReference type="InterPro" id="IPR023397">
    <property type="entry name" value="SAM-dep_MeTrfase_MraW_recog"/>
</dbReference>
<feature type="binding site" evidence="6">
    <location>
        <position position="52"/>
    </location>
    <ligand>
        <name>S-adenosyl-L-methionine</name>
        <dbReference type="ChEBI" id="CHEBI:59789"/>
    </ligand>
</feature>
<dbReference type="InterPro" id="IPR002903">
    <property type="entry name" value="RsmH"/>
</dbReference>
<dbReference type="SUPFAM" id="SSF53335">
    <property type="entry name" value="S-adenosyl-L-methionine-dependent methyltransferases"/>
    <property type="match status" value="1"/>
</dbReference>
<dbReference type="PANTHER" id="PTHR11265:SF0">
    <property type="entry name" value="12S RRNA N4-METHYLCYTIDINE METHYLTRANSFERASE"/>
    <property type="match status" value="1"/>
</dbReference>
<feature type="binding site" evidence="6">
    <location>
        <position position="74"/>
    </location>
    <ligand>
        <name>S-adenosyl-L-methionine</name>
        <dbReference type="ChEBI" id="CHEBI:59789"/>
    </ligand>
</feature>
<feature type="binding site" evidence="6">
    <location>
        <position position="95"/>
    </location>
    <ligand>
        <name>S-adenosyl-L-methionine</name>
        <dbReference type="ChEBI" id="CHEBI:59789"/>
    </ligand>
</feature>
<reference evidence="7" key="1">
    <citation type="journal article" date="2014" name="Int. J. Syst. Evol. Microbiol.">
        <title>Complete genome sequence of Corynebacterium casei LMG S-19264T (=DSM 44701T), isolated from a smear-ripened cheese.</title>
        <authorList>
            <consortium name="US DOE Joint Genome Institute (JGI-PGF)"/>
            <person name="Walter F."/>
            <person name="Albersmeier A."/>
            <person name="Kalinowski J."/>
            <person name="Ruckert C."/>
        </authorList>
    </citation>
    <scope>NUCLEOTIDE SEQUENCE</scope>
    <source>
        <strain evidence="7">NBRC 108769</strain>
    </source>
</reference>